<feature type="region of interest" description="Disordered" evidence="1">
    <location>
        <begin position="1"/>
        <end position="21"/>
    </location>
</feature>
<dbReference type="EMBL" id="JAMXFA010000007">
    <property type="protein sequence ID" value="MCT7977366.1"/>
    <property type="molecule type" value="Genomic_DNA"/>
</dbReference>
<gene>
    <name evidence="2" type="ORF">NG792_06580</name>
</gene>
<dbReference type="Proteomes" id="UP001525961">
    <property type="component" value="Unassembled WGS sequence"/>
</dbReference>
<keyword evidence="3" id="KW-1185">Reference proteome</keyword>
<reference evidence="2 3" key="1">
    <citation type="journal article" date="2022" name="Front. Microbiol.">
        <title>High genomic differentiation and limited gene flow indicate recent cryptic speciation within the genus Laspinema (cyanobacteria).</title>
        <authorList>
            <person name="Stanojkovic A."/>
            <person name="Skoupy S."/>
            <person name="Skaloud P."/>
            <person name="Dvorak P."/>
        </authorList>
    </citation>
    <scope>NUCLEOTIDE SEQUENCE [LARGE SCALE GENOMIC DNA]</scope>
    <source>
        <strain evidence="2 3">D3b</strain>
    </source>
</reference>
<evidence type="ECO:0000313" key="3">
    <source>
        <dbReference type="Proteomes" id="UP001525961"/>
    </source>
</evidence>
<name>A0ABT2N3U7_9CYAN</name>
<protein>
    <submittedName>
        <fullName evidence="2">Uncharacterized protein</fullName>
    </submittedName>
</protein>
<evidence type="ECO:0000313" key="2">
    <source>
        <dbReference type="EMBL" id="MCT7977366.1"/>
    </source>
</evidence>
<proteinExistence type="predicted"/>
<evidence type="ECO:0000256" key="1">
    <source>
        <dbReference type="SAM" id="MobiDB-lite"/>
    </source>
</evidence>
<accession>A0ABT2N3U7</accession>
<organism evidence="2 3">
    <name type="scientific">Laspinema olomoucense D3b</name>
    <dbReference type="NCBI Taxonomy" id="2953688"/>
    <lineage>
        <taxon>Bacteria</taxon>
        <taxon>Bacillati</taxon>
        <taxon>Cyanobacteriota</taxon>
        <taxon>Cyanophyceae</taxon>
        <taxon>Oscillatoriophycideae</taxon>
        <taxon>Oscillatoriales</taxon>
        <taxon>Laspinemataceae</taxon>
        <taxon>Laspinema</taxon>
        <taxon>Laspinema olomoucense</taxon>
    </lineage>
</organism>
<sequence>MISITYTRPKPSDLTSAAGTRRPGVEARINGYFPSTESVFPNPVVKDLRLEQSYLSH</sequence>
<comment type="caution">
    <text evidence="2">The sequence shown here is derived from an EMBL/GenBank/DDBJ whole genome shotgun (WGS) entry which is preliminary data.</text>
</comment>
<dbReference type="RefSeq" id="WP_261234914.1">
    <property type="nucleotide sequence ID" value="NZ_JAMXFA010000007.1"/>
</dbReference>